<comment type="caution">
    <text evidence="2">The sequence shown here is derived from an EMBL/GenBank/DDBJ whole genome shotgun (WGS) entry which is preliminary data.</text>
</comment>
<dbReference type="EC" id="3.4.22.-" evidence="2"/>
<feature type="transmembrane region" description="Helical" evidence="1">
    <location>
        <begin position="36"/>
        <end position="51"/>
    </location>
</feature>
<feature type="transmembrane region" description="Helical" evidence="1">
    <location>
        <begin position="232"/>
        <end position="252"/>
    </location>
</feature>
<feature type="transmembrane region" description="Helical" evidence="1">
    <location>
        <begin position="80"/>
        <end position="97"/>
    </location>
</feature>
<feature type="transmembrane region" description="Helical" evidence="1">
    <location>
        <begin position="272"/>
        <end position="289"/>
    </location>
</feature>
<feature type="transmembrane region" description="Helical" evidence="1">
    <location>
        <begin position="12"/>
        <end position="30"/>
    </location>
</feature>
<feature type="transmembrane region" description="Helical" evidence="1">
    <location>
        <begin position="58"/>
        <end position="74"/>
    </location>
</feature>
<proteinExistence type="predicted"/>
<keyword evidence="1" id="KW-0812">Transmembrane</keyword>
<dbReference type="RefSeq" id="WP_379814361.1">
    <property type="nucleotide sequence ID" value="NZ_JBHUDZ010000012.1"/>
</dbReference>
<dbReference type="InterPro" id="IPR031006">
    <property type="entry name" value="Exosort_XrtN"/>
</dbReference>
<dbReference type="GO" id="GO:0016787">
    <property type="term" value="F:hydrolase activity"/>
    <property type="evidence" value="ECO:0007669"/>
    <property type="project" value="UniProtKB-KW"/>
</dbReference>
<sequence>MKDFILKNKSILLGLSAILLIFIINSKILISTINHDFFGIVVSLGLFIIGGRKTNFKINYLVFGILLIFEFVSFRLFTKSVHFLALILFLCLIFHYYTQKFSYIAFICVLLFSTIFNTFFIHLTTEIKQNLCYVVYLTLKNFISIDKIEGVNFYINQSKITIDTACMGLSMFKTGLLSCAILMTLEENKQKKMYTIGSIIIFCSLTVLLNLLSNYFRIITLIFFDCTQENLLHHSIGLICFIIYQILPMLFLIRFIKPKIEERNEVVKPSKIILVLISFLVVLIVSLKIKNENTNEPLIKIPKEYEQIKGVWVNNEVYKISTPQKLIYIKTPSHNPLVCWTGNGYNIIETKKITANKEEIWFNKMEKNKEIYYSNWWYECNGKKYTSFPEVMFLKLIYNSPIILINETYKPN</sequence>
<keyword evidence="1" id="KW-1133">Transmembrane helix</keyword>
<evidence type="ECO:0000313" key="3">
    <source>
        <dbReference type="Proteomes" id="UP001597138"/>
    </source>
</evidence>
<name>A0ABW4HFU3_9FLAO</name>
<feature type="transmembrane region" description="Helical" evidence="1">
    <location>
        <begin position="104"/>
        <end position="123"/>
    </location>
</feature>
<organism evidence="2 3">
    <name type="scientific">Flavobacterium artemisiae</name>
    <dbReference type="NCBI Taxonomy" id="2126556"/>
    <lineage>
        <taxon>Bacteria</taxon>
        <taxon>Pseudomonadati</taxon>
        <taxon>Bacteroidota</taxon>
        <taxon>Flavobacteriia</taxon>
        <taxon>Flavobacteriales</taxon>
        <taxon>Flavobacteriaceae</taxon>
        <taxon>Flavobacterium</taxon>
    </lineage>
</organism>
<dbReference type="Proteomes" id="UP001597138">
    <property type="component" value="Unassembled WGS sequence"/>
</dbReference>
<evidence type="ECO:0000256" key="1">
    <source>
        <dbReference type="SAM" id="Phobius"/>
    </source>
</evidence>
<keyword evidence="1" id="KW-0472">Membrane</keyword>
<keyword evidence="2" id="KW-0378">Hydrolase</keyword>
<dbReference type="NCBIfam" id="TIGR04476">
    <property type="entry name" value="exosort_XrtN"/>
    <property type="match status" value="1"/>
</dbReference>
<gene>
    <name evidence="2" type="primary">xrtN</name>
    <name evidence="2" type="ORF">ACFSC2_16070</name>
</gene>
<keyword evidence="3" id="KW-1185">Reference proteome</keyword>
<protein>
    <submittedName>
        <fullName evidence="2">Exosortase N</fullName>
        <ecNumber evidence="2">3.4.22.-</ecNumber>
    </submittedName>
</protein>
<feature type="transmembrane region" description="Helical" evidence="1">
    <location>
        <begin position="160"/>
        <end position="182"/>
    </location>
</feature>
<dbReference type="EMBL" id="JBHUDZ010000012">
    <property type="protein sequence ID" value="MFD1604254.1"/>
    <property type="molecule type" value="Genomic_DNA"/>
</dbReference>
<feature type="transmembrane region" description="Helical" evidence="1">
    <location>
        <begin position="194"/>
        <end position="212"/>
    </location>
</feature>
<reference evidence="3" key="1">
    <citation type="journal article" date="2019" name="Int. J. Syst. Evol. Microbiol.">
        <title>The Global Catalogue of Microorganisms (GCM) 10K type strain sequencing project: providing services to taxonomists for standard genome sequencing and annotation.</title>
        <authorList>
            <consortium name="The Broad Institute Genomics Platform"/>
            <consortium name="The Broad Institute Genome Sequencing Center for Infectious Disease"/>
            <person name="Wu L."/>
            <person name="Ma J."/>
        </authorList>
    </citation>
    <scope>NUCLEOTIDE SEQUENCE [LARGE SCALE GENOMIC DNA]</scope>
    <source>
        <strain evidence="3">CCUG 70865</strain>
    </source>
</reference>
<evidence type="ECO:0000313" key="2">
    <source>
        <dbReference type="EMBL" id="MFD1604254.1"/>
    </source>
</evidence>
<accession>A0ABW4HFU3</accession>